<evidence type="ECO:0000313" key="2">
    <source>
        <dbReference type="Proteomes" id="UP000789366"/>
    </source>
</evidence>
<gene>
    <name evidence="1" type="ORF">SPELUC_LOCUS14810</name>
</gene>
<dbReference type="EMBL" id="CAJVPW010045577">
    <property type="protein sequence ID" value="CAG8756085.1"/>
    <property type="molecule type" value="Genomic_DNA"/>
</dbReference>
<feature type="non-terminal residue" evidence="1">
    <location>
        <position position="85"/>
    </location>
</feature>
<accession>A0ACA9QLM8</accession>
<keyword evidence="2" id="KW-1185">Reference proteome</keyword>
<protein>
    <submittedName>
        <fullName evidence="1">3040_t:CDS:1</fullName>
    </submittedName>
</protein>
<proteinExistence type="predicted"/>
<reference evidence="1" key="1">
    <citation type="submission" date="2021-06" db="EMBL/GenBank/DDBJ databases">
        <authorList>
            <person name="Kallberg Y."/>
            <person name="Tangrot J."/>
            <person name="Rosling A."/>
        </authorList>
    </citation>
    <scope>NUCLEOTIDE SEQUENCE</scope>
    <source>
        <strain evidence="1">28 12/20/2015</strain>
    </source>
</reference>
<dbReference type="Proteomes" id="UP000789366">
    <property type="component" value="Unassembled WGS sequence"/>
</dbReference>
<sequence>TKLANEIDPSTILVSCSALKIDYRSLFKVDKQVLKERLQITKNYFMKADMLESQFKDLEGPNNKNTFTIEVVNNIDMVKKIIIEN</sequence>
<organism evidence="1 2">
    <name type="scientific">Cetraspora pellucida</name>
    <dbReference type="NCBI Taxonomy" id="1433469"/>
    <lineage>
        <taxon>Eukaryota</taxon>
        <taxon>Fungi</taxon>
        <taxon>Fungi incertae sedis</taxon>
        <taxon>Mucoromycota</taxon>
        <taxon>Glomeromycotina</taxon>
        <taxon>Glomeromycetes</taxon>
        <taxon>Diversisporales</taxon>
        <taxon>Gigasporaceae</taxon>
        <taxon>Cetraspora</taxon>
    </lineage>
</organism>
<comment type="caution">
    <text evidence="1">The sequence shown here is derived from an EMBL/GenBank/DDBJ whole genome shotgun (WGS) entry which is preliminary data.</text>
</comment>
<feature type="non-terminal residue" evidence="1">
    <location>
        <position position="1"/>
    </location>
</feature>
<evidence type="ECO:0000313" key="1">
    <source>
        <dbReference type="EMBL" id="CAG8756085.1"/>
    </source>
</evidence>
<name>A0ACA9QLM8_9GLOM</name>